<feature type="region of interest" description="Disordered" evidence="1">
    <location>
        <begin position="125"/>
        <end position="180"/>
    </location>
</feature>
<organism evidence="2 3">
    <name type="scientific">Dichanthelium oligosanthes</name>
    <dbReference type="NCBI Taxonomy" id="888268"/>
    <lineage>
        <taxon>Eukaryota</taxon>
        <taxon>Viridiplantae</taxon>
        <taxon>Streptophyta</taxon>
        <taxon>Embryophyta</taxon>
        <taxon>Tracheophyta</taxon>
        <taxon>Spermatophyta</taxon>
        <taxon>Magnoliopsida</taxon>
        <taxon>Liliopsida</taxon>
        <taxon>Poales</taxon>
        <taxon>Poaceae</taxon>
        <taxon>PACMAD clade</taxon>
        <taxon>Panicoideae</taxon>
        <taxon>Panicodae</taxon>
        <taxon>Paniceae</taxon>
        <taxon>Dichantheliinae</taxon>
        <taxon>Dichanthelium</taxon>
    </lineage>
</organism>
<accession>A0A1E5VCU2</accession>
<feature type="region of interest" description="Disordered" evidence="1">
    <location>
        <begin position="67"/>
        <end position="111"/>
    </location>
</feature>
<sequence>QVVRPPGALSHRSNRSIRQQQAVARGVRCVRTYPAGRGERRARNTWGNRDRVGDWVGQPGGHAAQLAPPLGGKDGDVSLAELRPPAARVRPRPEAHADAAEPCSEPKRARGCRPRASAARVTCRPALMEKVRGRTDQRRTRSPGAANQGGAGSATQLGRRTSASGLGTQPWYVGVASAGT</sequence>
<feature type="compositionally biased region" description="Basic and acidic residues" evidence="1">
    <location>
        <begin position="91"/>
        <end position="108"/>
    </location>
</feature>
<feature type="compositionally biased region" description="Polar residues" evidence="1">
    <location>
        <begin position="153"/>
        <end position="167"/>
    </location>
</feature>
<evidence type="ECO:0000256" key="1">
    <source>
        <dbReference type="SAM" id="MobiDB-lite"/>
    </source>
</evidence>
<gene>
    <name evidence="2" type="ORF">BAE44_0016156</name>
</gene>
<dbReference type="Proteomes" id="UP000095767">
    <property type="component" value="Unassembled WGS sequence"/>
</dbReference>
<feature type="compositionally biased region" description="Low complexity" evidence="1">
    <location>
        <begin position="79"/>
        <end position="88"/>
    </location>
</feature>
<dbReference type="AlphaFoldDB" id="A0A1E5VCU2"/>
<feature type="compositionally biased region" description="Basic and acidic residues" evidence="1">
    <location>
        <begin position="127"/>
        <end position="139"/>
    </location>
</feature>
<name>A0A1E5VCU2_9POAL</name>
<proteinExistence type="predicted"/>
<feature type="non-terminal residue" evidence="2">
    <location>
        <position position="1"/>
    </location>
</feature>
<protein>
    <submittedName>
        <fullName evidence="2">Uncharacterized protein</fullName>
    </submittedName>
</protein>
<feature type="region of interest" description="Disordered" evidence="1">
    <location>
        <begin position="1"/>
        <end position="23"/>
    </location>
</feature>
<dbReference type="EMBL" id="LWDX02044377">
    <property type="protein sequence ID" value="OEL22824.1"/>
    <property type="molecule type" value="Genomic_DNA"/>
</dbReference>
<comment type="caution">
    <text evidence="2">The sequence shown here is derived from an EMBL/GenBank/DDBJ whole genome shotgun (WGS) entry which is preliminary data.</text>
</comment>
<evidence type="ECO:0000313" key="2">
    <source>
        <dbReference type="EMBL" id="OEL22824.1"/>
    </source>
</evidence>
<keyword evidence="3" id="KW-1185">Reference proteome</keyword>
<evidence type="ECO:0000313" key="3">
    <source>
        <dbReference type="Proteomes" id="UP000095767"/>
    </source>
</evidence>
<reference evidence="2 3" key="1">
    <citation type="submission" date="2016-09" db="EMBL/GenBank/DDBJ databases">
        <title>The draft genome of Dichanthelium oligosanthes: A C3 panicoid grass species.</title>
        <authorList>
            <person name="Studer A.J."/>
            <person name="Schnable J.C."/>
            <person name="Brutnell T.P."/>
        </authorList>
    </citation>
    <scope>NUCLEOTIDE SEQUENCE [LARGE SCALE GENOMIC DNA]</scope>
    <source>
        <strain evidence="3">cv. Kellogg 1175</strain>
        <tissue evidence="2">Leaf</tissue>
    </source>
</reference>